<keyword evidence="1" id="KW-1133">Transmembrane helix</keyword>
<evidence type="ECO:0000313" key="2">
    <source>
        <dbReference type="EMBL" id="SDC78262.1"/>
    </source>
</evidence>
<keyword evidence="3" id="KW-1185">Reference proteome</keyword>
<feature type="transmembrane region" description="Helical" evidence="1">
    <location>
        <begin position="45"/>
        <end position="62"/>
    </location>
</feature>
<keyword evidence="1" id="KW-0812">Transmembrane</keyword>
<reference evidence="3" key="1">
    <citation type="submission" date="2016-10" db="EMBL/GenBank/DDBJ databases">
        <authorList>
            <person name="Varghese N."/>
            <person name="Submissions S."/>
        </authorList>
    </citation>
    <scope>NUCLEOTIDE SEQUENCE [LARGE SCALE GENOMIC DNA]</scope>
    <source>
        <strain evidence="3">DSM 21620</strain>
    </source>
</reference>
<dbReference type="EMBL" id="FMZB01000004">
    <property type="protein sequence ID" value="SDC78262.1"/>
    <property type="molecule type" value="Genomic_DNA"/>
</dbReference>
<dbReference type="AlphaFoldDB" id="A0A1G6PDD6"/>
<evidence type="ECO:0000313" key="3">
    <source>
        <dbReference type="Proteomes" id="UP000198666"/>
    </source>
</evidence>
<sequence>MEWVQAAPDYFLGNCPCLSEANSYPFICIRPAVCVPAVDDWCARIIWYAGHLIVVFIDLFYYNKYEEIRRCHLALCYNQPAILAITPC</sequence>
<name>A0A1G6PDD6_9BACI</name>
<protein>
    <submittedName>
        <fullName evidence="2">Uncharacterized protein</fullName>
    </submittedName>
</protein>
<proteinExistence type="predicted"/>
<gene>
    <name evidence="2" type="ORF">SAMN05421663_10494</name>
</gene>
<evidence type="ECO:0000256" key="1">
    <source>
        <dbReference type="SAM" id="Phobius"/>
    </source>
</evidence>
<keyword evidence="1" id="KW-0472">Membrane</keyword>
<dbReference type="Proteomes" id="UP000198666">
    <property type="component" value="Unassembled WGS sequence"/>
</dbReference>
<accession>A0A1G6PDD6</accession>
<organism evidence="2 3">
    <name type="scientific">Terribacillus halophilus</name>
    <dbReference type="NCBI Taxonomy" id="361279"/>
    <lineage>
        <taxon>Bacteria</taxon>
        <taxon>Bacillati</taxon>
        <taxon>Bacillota</taxon>
        <taxon>Bacilli</taxon>
        <taxon>Bacillales</taxon>
        <taxon>Bacillaceae</taxon>
        <taxon>Terribacillus</taxon>
    </lineage>
</organism>
<dbReference type="STRING" id="361279.SAMN05421663_10494"/>